<evidence type="ECO:0000313" key="1">
    <source>
        <dbReference type="EMBL" id="QLY80294.1"/>
    </source>
</evidence>
<dbReference type="Pfam" id="PF10694">
    <property type="entry name" value="DUF2500"/>
    <property type="match status" value="1"/>
</dbReference>
<dbReference type="InterPro" id="IPR019635">
    <property type="entry name" value="DUF2500"/>
</dbReference>
<gene>
    <name evidence="1" type="ORF">HZF06_01535</name>
</gene>
<name>A0A7D6ZY25_9CLOT</name>
<protein>
    <submittedName>
        <fullName evidence="1">DUF2500 domain-containing protein</fullName>
    </submittedName>
</protein>
<organism evidence="1 2">
    <name type="scientific">Clostridium intestinale</name>
    <dbReference type="NCBI Taxonomy" id="36845"/>
    <lineage>
        <taxon>Bacteria</taxon>
        <taxon>Bacillati</taxon>
        <taxon>Bacillota</taxon>
        <taxon>Clostridia</taxon>
        <taxon>Eubacteriales</taxon>
        <taxon>Clostridiaceae</taxon>
        <taxon>Clostridium</taxon>
    </lineage>
</organism>
<sequence length="125" mass="14381">MNGFGMFNLMSFIFPLFFLVFFGLLIFSVVKGVKQWSYNNKQPIIPVQATIVSKRMSVSHHNHHDPNNNMNSTSTSTTYYITFEFSNGERVEFVVSGYDYGMMVEGDKGTLTFQGTRFKGFVRQF</sequence>
<proteinExistence type="predicted"/>
<evidence type="ECO:0000313" key="2">
    <source>
        <dbReference type="Proteomes" id="UP000512286"/>
    </source>
</evidence>
<accession>A0A7D6ZY25</accession>
<reference evidence="1 2" key="1">
    <citation type="submission" date="2020-07" db="EMBL/GenBank/DDBJ databases">
        <title>Electron transfer.</title>
        <authorList>
            <person name="Huang L."/>
            <person name="Liu X."/>
            <person name="Zhou S."/>
        </authorList>
    </citation>
    <scope>NUCLEOTIDE SEQUENCE [LARGE SCALE GENOMIC DNA]</scope>
    <source>
        <strain evidence="1 2">Lx1</strain>
    </source>
</reference>
<dbReference type="EMBL" id="CP059378">
    <property type="protein sequence ID" value="QLY80294.1"/>
    <property type="molecule type" value="Genomic_DNA"/>
</dbReference>
<dbReference type="Gene3D" id="2.40.50.660">
    <property type="match status" value="1"/>
</dbReference>
<dbReference type="RefSeq" id="WP_181602160.1">
    <property type="nucleotide sequence ID" value="NZ_CP059378.1"/>
</dbReference>
<dbReference type="Proteomes" id="UP000512286">
    <property type="component" value="Chromosome"/>
</dbReference>
<dbReference type="AlphaFoldDB" id="A0A7D6ZY25"/>
<dbReference type="KEGG" id="cint:HZF06_01535"/>